<reference evidence="2 3" key="1">
    <citation type="journal article" date="2015" name="Stand. Genomic Sci.">
        <title>Genomic Encyclopedia of Bacterial and Archaeal Type Strains, Phase III: the genomes of soil and plant-associated and newly described type strains.</title>
        <authorList>
            <person name="Whitman W.B."/>
            <person name="Woyke T."/>
            <person name="Klenk H.P."/>
            <person name="Zhou Y."/>
            <person name="Lilburn T.G."/>
            <person name="Beck B.J."/>
            <person name="De Vos P."/>
            <person name="Vandamme P."/>
            <person name="Eisen J.A."/>
            <person name="Garrity G."/>
            <person name="Hugenholtz P."/>
            <person name="Kyrpides N.C."/>
        </authorList>
    </citation>
    <scope>NUCLEOTIDE SEQUENCE [LARGE SCALE GENOMIC DNA]</scope>
    <source>
        <strain evidence="2 3">A3</strain>
    </source>
</reference>
<evidence type="ECO:0000259" key="1">
    <source>
        <dbReference type="Pfam" id="PF12973"/>
    </source>
</evidence>
<dbReference type="EMBL" id="SLWQ01000012">
    <property type="protein sequence ID" value="TCO36527.1"/>
    <property type="molecule type" value="Genomic_DNA"/>
</dbReference>
<dbReference type="OrthoDB" id="564955at2"/>
<keyword evidence="3" id="KW-1185">Reference proteome</keyword>
<gene>
    <name evidence="2" type="ORF">EV148_11211</name>
</gene>
<feature type="domain" description="ChrR-like cupin" evidence="1">
    <location>
        <begin position="19"/>
        <end position="96"/>
    </location>
</feature>
<accession>A0A4R2HYM8</accession>
<dbReference type="Gene3D" id="2.60.120.10">
    <property type="entry name" value="Jelly Rolls"/>
    <property type="match status" value="1"/>
</dbReference>
<evidence type="ECO:0000313" key="2">
    <source>
        <dbReference type="EMBL" id="TCO36527.1"/>
    </source>
</evidence>
<dbReference type="SUPFAM" id="SSF51182">
    <property type="entry name" value="RmlC-like cupins"/>
    <property type="match status" value="1"/>
</dbReference>
<dbReference type="InterPro" id="IPR025979">
    <property type="entry name" value="ChrR-like_cupin_dom"/>
</dbReference>
<protein>
    <submittedName>
        <fullName evidence="2">ChrR-like protein with cupin domain</fullName>
    </submittedName>
</protein>
<dbReference type="Pfam" id="PF12973">
    <property type="entry name" value="Cupin_7"/>
    <property type="match status" value="1"/>
</dbReference>
<proteinExistence type="predicted"/>
<dbReference type="Proteomes" id="UP000294862">
    <property type="component" value="Unassembled WGS sequence"/>
</dbReference>
<sequence>MTTALDALRDALLAHHDRHADALPWIASPGTGRASKLLRVFGDRGFAELIRMAPGTAMPLHRHTGEVHAWNVVGERMLHTGEHITAGGYVHEPPGTIDWWKAIGGVPLVALVVVIGTVEFLGPGDTVTARATAATRLADYVRHCRDTGCPALELDVGS</sequence>
<dbReference type="InterPro" id="IPR014710">
    <property type="entry name" value="RmlC-like_jellyroll"/>
</dbReference>
<organism evidence="2 3">
    <name type="scientific">Dokdonella fugitiva</name>
    <dbReference type="NCBI Taxonomy" id="328517"/>
    <lineage>
        <taxon>Bacteria</taxon>
        <taxon>Pseudomonadati</taxon>
        <taxon>Pseudomonadota</taxon>
        <taxon>Gammaproteobacteria</taxon>
        <taxon>Lysobacterales</taxon>
        <taxon>Rhodanobacteraceae</taxon>
        <taxon>Dokdonella</taxon>
    </lineage>
</organism>
<comment type="caution">
    <text evidence="2">The sequence shown here is derived from an EMBL/GenBank/DDBJ whole genome shotgun (WGS) entry which is preliminary data.</text>
</comment>
<dbReference type="RefSeq" id="WP_131999967.1">
    <property type="nucleotide sequence ID" value="NZ_SLWQ01000012.1"/>
</dbReference>
<evidence type="ECO:0000313" key="3">
    <source>
        <dbReference type="Proteomes" id="UP000294862"/>
    </source>
</evidence>
<dbReference type="InterPro" id="IPR011051">
    <property type="entry name" value="RmlC_Cupin_sf"/>
</dbReference>
<dbReference type="AlphaFoldDB" id="A0A4R2HYM8"/>
<name>A0A4R2HYM8_9GAMM</name>